<organism evidence="2 3">
    <name type="scientific">Streptomyces mirabilis</name>
    <dbReference type="NCBI Taxonomy" id="68239"/>
    <lineage>
        <taxon>Bacteria</taxon>
        <taxon>Bacillati</taxon>
        <taxon>Actinomycetota</taxon>
        <taxon>Actinomycetes</taxon>
        <taxon>Kitasatosporales</taxon>
        <taxon>Streptomycetaceae</taxon>
        <taxon>Streptomyces</taxon>
    </lineage>
</organism>
<sequence>MKAAARALGARADELIHEQRGDGIMSAINFRLDVRRVPDPAGDRVVITLDGKYLPYRQ</sequence>
<dbReference type="Gene3D" id="3.30.1160.10">
    <property type="entry name" value="Cyanate lyase, C-terminal domain"/>
    <property type="match status" value="1"/>
</dbReference>
<feature type="domain" description="Cyanate lyase C-terminal" evidence="1">
    <location>
        <begin position="3"/>
        <end position="58"/>
    </location>
</feature>
<dbReference type="Proteomes" id="UP001257627">
    <property type="component" value="Unassembled WGS sequence"/>
</dbReference>
<protein>
    <recommendedName>
        <fullName evidence="1">Cyanate lyase C-terminal domain-containing protein</fullName>
    </recommendedName>
</protein>
<dbReference type="InterPro" id="IPR008076">
    <property type="entry name" value="Cyanase"/>
</dbReference>
<keyword evidence="3" id="KW-1185">Reference proteome</keyword>
<evidence type="ECO:0000313" key="3">
    <source>
        <dbReference type="Proteomes" id="UP001257627"/>
    </source>
</evidence>
<name>A0ABU3V2K4_9ACTN</name>
<dbReference type="SUPFAM" id="SSF55234">
    <property type="entry name" value="Cyanase C-terminal domain"/>
    <property type="match status" value="1"/>
</dbReference>
<proteinExistence type="predicted"/>
<dbReference type="PANTHER" id="PTHR34186">
    <property type="entry name" value="CYANATE HYDRATASE"/>
    <property type="match status" value="1"/>
</dbReference>
<dbReference type="InterPro" id="IPR036581">
    <property type="entry name" value="Cyanate_lyase_C_sf"/>
</dbReference>
<dbReference type="InterPro" id="IPR003712">
    <property type="entry name" value="Cyanate_lyase_C"/>
</dbReference>
<gene>
    <name evidence="2" type="ORF">PU648_50530</name>
</gene>
<reference evidence="2 3" key="1">
    <citation type="submission" date="2023-02" db="EMBL/GenBank/DDBJ databases">
        <authorList>
            <person name="Maleckis M."/>
        </authorList>
    </citation>
    <scope>NUCLEOTIDE SEQUENCE [LARGE SCALE GENOMIC DNA]</scope>
    <source>
        <strain evidence="2 3">P8-A2</strain>
    </source>
</reference>
<dbReference type="EMBL" id="JARAKF010000001">
    <property type="protein sequence ID" value="MDU9000416.1"/>
    <property type="molecule type" value="Genomic_DNA"/>
</dbReference>
<evidence type="ECO:0000313" key="2">
    <source>
        <dbReference type="EMBL" id="MDU9000416.1"/>
    </source>
</evidence>
<dbReference type="SMART" id="SM01116">
    <property type="entry name" value="Cyanate_lyase"/>
    <property type="match status" value="1"/>
</dbReference>
<comment type="caution">
    <text evidence="2">The sequence shown here is derived from an EMBL/GenBank/DDBJ whole genome shotgun (WGS) entry which is preliminary data.</text>
</comment>
<dbReference type="PANTHER" id="PTHR34186:SF2">
    <property type="entry name" value="CYANATE HYDRATASE"/>
    <property type="match status" value="1"/>
</dbReference>
<dbReference type="PRINTS" id="PR01693">
    <property type="entry name" value="CYANASE"/>
</dbReference>
<evidence type="ECO:0000259" key="1">
    <source>
        <dbReference type="SMART" id="SM01116"/>
    </source>
</evidence>
<accession>A0ABU3V2K4</accession>
<dbReference type="Pfam" id="PF02560">
    <property type="entry name" value="Cyanate_lyase"/>
    <property type="match status" value="1"/>
</dbReference>